<organism evidence="2 3">
    <name type="scientific">Planomonospora venezuelensis</name>
    <dbReference type="NCBI Taxonomy" id="1999"/>
    <lineage>
        <taxon>Bacteria</taxon>
        <taxon>Bacillati</taxon>
        <taxon>Actinomycetota</taxon>
        <taxon>Actinomycetes</taxon>
        <taxon>Streptosporangiales</taxon>
        <taxon>Streptosporangiaceae</taxon>
        <taxon>Planomonospora</taxon>
    </lineage>
</organism>
<comment type="caution">
    <text evidence="2">The sequence shown here is derived from an EMBL/GenBank/DDBJ whole genome shotgun (WGS) entry which is preliminary data.</text>
</comment>
<evidence type="ECO:0000313" key="3">
    <source>
        <dbReference type="Proteomes" id="UP000562352"/>
    </source>
</evidence>
<evidence type="ECO:0000256" key="1">
    <source>
        <dbReference type="SAM" id="Phobius"/>
    </source>
</evidence>
<dbReference type="RefSeq" id="WP_184946268.1">
    <property type="nucleotide sequence ID" value="NZ_BAAAWZ010000001.1"/>
</dbReference>
<protein>
    <submittedName>
        <fullName evidence="2">Uncharacterized protein</fullName>
    </submittedName>
</protein>
<proteinExistence type="predicted"/>
<dbReference type="AlphaFoldDB" id="A0A841D6M3"/>
<keyword evidence="3" id="KW-1185">Reference proteome</keyword>
<dbReference type="EMBL" id="JACHJJ010000022">
    <property type="protein sequence ID" value="MBB5966282.1"/>
    <property type="molecule type" value="Genomic_DNA"/>
</dbReference>
<keyword evidence="1" id="KW-1133">Transmembrane helix</keyword>
<accession>A0A841D6M3</accession>
<keyword evidence="1" id="KW-0812">Transmembrane</keyword>
<feature type="transmembrane region" description="Helical" evidence="1">
    <location>
        <begin position="20"/>
        <end position="39"/>
    </location>
</feature>
<name>A0A841D6M3_PLAVE</name>
<dbReference type="Proteomes" id="UP000562352">
    <property type="component" value="Unassembled WGS sequence"/>
</dbReference>
<gene>
    <name evidence="2" type="ORF">FHS22_005573</name>
</gene>
<evidence type="ECO:0000313" key="2">
    <source>
        <dbReference type="EMBL" id="MBB5966282.1"/>
    </source>
</evidence>
<sequence>MVAGPHDIIEAEEPRGPRRWIGGAVLAVLVVVPVAALLAGREPATVAEPPPPPVPAATATFADQGPNALEPEVRRRGGRESIDVVFPDGTRAEVSYPGELGLAGMGVRPAQGAWLDGYIGVFRQLVAPPGGVAAISRGRPMIRELGDRATLWPAESPVGGQVIVFDFGRWSVALRDTPQGMTFEQRMLWAENLRGRTTKDGYLVLSAEHPVRLAGPGQLLRGEQAGPQLWFGGARETLTVIAPVPDCDTGAIDLSVIEQRRRSSAETCQNGFYVAASGDRGSVERIVSEIRIKPEK</sequence>
<reference evidence="2 3" key="1">
    <citation type="submission" date="2020-08" db="EMBL/GenBank/DDBJ databases">
        <title>Genomic Encyclopedia of Type Strains, Phase III (KMG-III): the genomes of soil and plant-associated and newly described type strains.</title>
        <authorList>
            <person name="Whitman W."/>
        </authorList>
    </citation>
    <scope>NUCLEOTIDE SEQUENCE [LARGE SCALE GENOMIC DNA]</scope>
    <source>
        <strain evidence="2 3">CECT 3303</strain>
    </source>
</reference>
<keyword evidence="1" id="KW-0472">Membrane</keyword>